<gene>
    <name evidence="5" type="ordered locus">Fraau_3043</name>
</gene>
<name>H8L3K2_FRAAD</name>
<evidence type="ECO:0000256" key="4">
    <source>
        <dbReference type="ARBA" id="ARBA00047684"/>
    </source>
</evidence>
<reference evidence="5" key="1">
    <citation type="submission" date="2012-02" db="EMBL/GenBank/DDBJ databases">
        <title>The complete genome of Frateuria aurantia DSM 6220.</title>
        <authorList>
            <consortium name="US DOE Joint Genome Institute (JGI-PGF)"/>
            <person name="Lucas S."/>
            <person name="Copeland A."/>
            <person name="Lapidus A."/>
            <person name="Glavina del Rio T."/>
            <person name="Dalin E."/>
            <person name="Tice H."/>
            <person name="Bruce D."/>
            <person name="Goodwin L."/>
            <person name="Pitluck S."/>
            <person name="Peters L."/>
            <person name="Ovchinnikova G."/>
            <person name="Teshima H."/>
            <person name="Kyrpides N."/>
            <person name="Mavromatis K."/>
            <person name="Ivanova N."/>
            <person name="Brettin T."/>
            <person name="Detter J.C."/>
            <person name="Han C."/>
            <person name="Larimer F."/>
            <person name="Land M."/>
            <person name="Hauser L."/>
            <person name="Markowitz V."/>
            <person name="Cheng J.-F."/>
            <person name="Hugenholtz P."/>
            <person name="Woyke T."/>
            <person name="Wu D."/>
            <person name="Brambilla E."/>
            <person name="Klenk H.-P."/>
            <person name="Eisen J.A."/>
        </authorList>
    </citation>
    <scope>NUCLEOTIDE SEQUENCE</scope>
    <source>
        <strain evidence="5">DSM 6220</strain>
    </source>
</reference>
<keyword evidence="3" id="KW-0456">Lyase</keyword>
<dbReference type="EMBL" id="CP003350">
    <property type="protein sequence ID" value="AFC87371.1"/>
    <property type="molecule type" value="Genomic_DNA"/>
</dbReference>
<dbReference type="GO" id="GO:0000256">
    <property type="term" value="P:allantoin catabolic process"/>
    <property type="evidence" value="ECO:0007669"/>
    <property type="project" value="InterPro"/>
</dbReference>
<protein>
    <submittedName>
        <fullName evidence="5">Ureidoglycolate hydrolase</fullName>
    </submittedName>
</protein>
<organism evidence="5 6">
    <name type="scientific">Frateuria aurantia (strain ATCC 33424 / DSM 6220 / KCTC 2777 / LMG 1558 / NBRC 3245 / NCIMB 13370)</name>
    <name type="common">Acetobacter aurantius</name>
    <dbReference type="NCBI Taxonomy" id="767434"/>
    <lineage>
        <taxon>Bacteria</taxon>
        <taxon>Pseudomonadati</taxon>
        <taxon>Pseudomonadota</taxon>
        <taxon>Gammaproteobacteria</taxon>
        <taxon>Lysobacterales</taxon>
        <taxon>Rhodanobacteraceae</taxon>
        <taxon>Frateuria</taxon>
    </lineage>
</organism>
<keyword evidence="2" id="KW-0659">Purine metabolism</keyword>
<dbReference type="SUPFAM" id="SSF51182">
    <property type="entry name" value="RmlC-like cupins"/>
    <property type="match status" value="1"/>
</dbReference>
<dbReference type="PANTHER" id="PTHR21221">
    <property type="entry name" value="UREIDOGLYCOLATE HYDROLASE"/>
    <property type="match status" value="1"/>
</dbReference>
<dbReference type="InterPro" id="IPR024060">
    <property type="entry name" value="Ureidoglycolate_lyase_dom_sf"/>
</dbReference>
<dbReference type="AlphaFoldDB" id="H8L3K2"/>
<evidence type="ECO:0000313" key="5">
    <source>
        <dbReference type="EMBL" id="AFC87371.1"/>
    </source>
</evidence>
<comment type="subunit">
    <text evidence="1">Homodimer.</text>
</comment>
<evidence type="ECO:0000313" key="6">
    <source>
        <dbReference type="Proteomes" id="UP000005234"/>
    </source>
</evidence>
<dbReference type="PANTHER" id="PTHR21221:SF1">
    <property type="entry name" value="UREIDOGLYCOLATE LYASE"/>
    <property type="match status" value="1"/>
</dbReference>
<dbReference type="RefSeq" id="WP_014404374.1">
    <property type="nucleotide sequence ID" value="NC_017033.1"/>
</dbReference>
<dbReference type="InterPro" id="IPR007247">
    <property type="entry name" value="Ureidogly_lyase"/>
</dbReference>
<dbReference type="CDD" id="cd20298">
    <property type="entry name" value="cupin_UAH"/>
    <property type="match status" value="1"/>
</dbReference>
<dbReference type="HOGENOM" id="CLU_070848_1_0_6"/>
<sequence>MRQLPLEILTAESFAAFGQVIRADEHAQRYLINQGSTERFHDLADIDTATGDGRTLLSIFRGQPRMWPIQLDMLECHPLGSQAFMPLNRHPYVVVVAPAGPLDETRIRAFLVTDGSGVNYTRGCWHHPLLALEATSDFLVIDRGGTGMNLQEQTLDSPLYLDPASL</sequence>
<dbReference type="GO" id="GO:0006144">
    <property type="term" value="P:purine nucleobase metabolic process"/>
    <property type="evidence" value="ECO:0007669"/>
    <property type="project" value="UniProtKB-KW"/>
</dbReference>
<dbReference type="KEGG" id="fau:Fraau_3043"/>
<dbReference type="GO" id="GO:0050385">
    <property type="term" value="F:ureidoglycolate lyase activity"/>
    <property type="evidence" value="ECO:0007669"/>
    <property type="project" value="UniProtKB-EC"/>
</dbReference>
<dbReference type="Pfam" id="PF04115">
    <property type="entry name" value="Ureidogly_lyase"/>
    <property type="match status" value="1"/>
</dbReference>
<accession>H8L3K2</accession>
<evidence type="ECO:0000256" key="1">
    <source>
        <dbReference type="ARBA" id="ARBA00011738"/>
    </source>
</evidence>
<keyword evidence="5" id="KW-0378">Hydrolase</keyword>
<dbReference type="Proteomes" id="UP000005234">
    <property type="component" value="Chromosome"/>
</dbReference>
<evidence type="ECO:0000256" key="3">
    <source>
        <dbReference type="ARBA" id="ARBA00023239"/>
    </source>
</evidence>
<dbReference type="GO" id="GO:0004848">
    <property type="term" value="F:ureidoglycolate hydrolase activity"/>
    <property type="evidence" value="ECO:0007669"/>
    <property type="project" value="InterPro"/>
</dbReference>
<dbReference type="InterPro" id="IPR011051">
    <property type="entry name" value="RmlC_Cupin_sf"/>
</dbReference>
<proteinExistence type="predicted"/>
<dbReference type="OrthoDB" id="9804602at2"/>
<evidence type="ECO:0000256" key="2">
    <source>
        <dbReference type="ARBA" id="ARBA00022631"/>
    </source>
</evidence>
<dbReference type="NCBIfam" id="NF009932">
    <property type="entry name" value="PRK13395.1"/>
    <property type="match status" value="1"/>
</dbReference>
<keyword evidence="6" id="KW-1185">Reference proteome</keyword>
<dbReference type="PIRSF" id="PIRSF017306">
    <property type="entry name" value="Ureidogly_hydro"/>
    <property type="match status" value="1"/>
</dbReference>
<dbReference type="Gene3D" id="2.60.120.480">
    <property type="entry name" value="Ureidoglycolate hydrolase"/>
    <property type="match status" value="1"/>
</dbReference>
<dbReference type="InterPro" id="IPR047233">
    <property type="entry name" value="UAH_cupin"/>
</dbReference>
<comment type="catalytic activity">
    <reaction evidence="4">
        <text>(S)-ureidoglycolate = urea + glyoxylate</text>
        <dbReference type="Rhea" id="RHEA:11304"/>
        <dbReference type="ChEBI" id="CHEBI:16199"/>
        <dbReference type="ChEBI" id="CHEBI:36655"/>
        <dbReference type="ChEBI" id="CHEBI:57296"/>
        <dbReference type="EC" id="4.3.2.3"/>
    </reaction>
</comment>
<dbReference type="STRING" id="767434.Fraau_3043"/>
<dbReference type="eggNOG" id="COG3194">
    <property type="taxonomic scope" value="Bacteria"/>
</dbReference>